<evidence type="ECO:0000256" key="6">
    <source>
        <dbReference type="ARBA" id="ARBA00023295"/>
    </source>
</evidence>
<dbReference type="PANTHER" id="PTHR10030">
    <property type="entry name" value="ALPHA-L-FUCOSIDASE"/>
    <property type="match status" value="1"/>
</dbReference>
<dbReference type="GO" id="GO:0016139">
    <property type="term" value="P:glycoside catabolic process"/>
    <property type="evidence" value="ECO:0007669"/>
    <property type="project" value="TreeGrafter"/>
</dbReference>
<dbReference type="PANTHER" id="PTHR10030:SF37">
    <property type="entry name" value="ALPHA-L-FUCOSIDASE-RELATED"/>
    <property type="match status" value="1"/>
</dbReference>
<keyword evidence="4 7" id="KW-0732">Signal</keyword>
<protein>
    <recommendedName>
        <fullName evidence="3">alpha-L-fucosidase</fullName>
        <ecNumber evidence="3">3.2.1.51</ecNumber>
    </recommendedName>
</protein>
<evidence type="ECO:0000256" key="3">
    <source>
        <dbReference type="ARBA" id="ARBA00012662"/>
    </source>
</evidence>
<dbReference type="PRINTS" id="PR00741">
    <property type="entry name" value="GLHYDRLASE29"/>
</dbReference>
<keyword evidence="6" id="KW-0326">Glycosidase</keyword>
<evidence type="ECO:0000313" key="9">
    <source>
        <dbReference type="EMBL" id="ELQ42292.1"/>
    </source>
</evidence>
<dbReference type="Proteomes" id="UP000011086">
    <property type="component" value="Unassembled WGS sequence"/>
</dbReference>
<dbReference type="InterPro" id="IPR057739">
    <property type="entry name" value="Glyco_hydro_29_N"/>
</dbReference>
<organism evidence="9">
    <name type="scientific">Pyricularia oryzae (strain Y34)</name>
    <name type="common">Rice blast fungus</name>
    <name type="synonym">Magnaporthe oryzae</name>
    <dbReference type="NCBI Taxonomy" id="1143189"/>
    <lineage>
        <taxon>Eukaryota</taxon>
        <taxon>Fungi</taxon>
        <taxon>Dikarya</taxon>
        <taxon>Ascomycota</taxon>
        <taxon>Pezizomycotina</taxon>
        <taxon>Sordariomycetes</taxon>
        <taxon>Sordariomycetidae</taxon>
        <taxon>Magnaporthales</taxon>
        <taxon>Pyriculariaceae</taxon>
        <taxon>Pyricularia</taxon>
    </lineage>
</organism>
<dbReference type="GO" id="GO:0004560">
    <property type="term" value="F:alpha-L-fucosidase activity"/>
    <property type="evidence" value="ECO:0007669"/>
    <property type="project" value="UniProtKB-EC"/>
</dbReference>
<dbReference type="AlphaFoldDB" id="A0AA97PPN6"/>
<dbReference type="EMBL" id="JH793600">
    <property type="protein sequence ID" value="ELQ42292.1"/>
    <property type="molecule type" value="Genomic_DNA"/>
</dbReference>
<dbReference type="InterPro" id="IPR000933">
    <property type="entry name" value="Glyco_hydro_29"/>
</dbReference>
<evidence type="ECO:0000256" key="5">
    <source>
        <dbReference type="ARBA" id="ARBA00022801"/>
    </source>
</evidence>
<dbReference type="InterPro" id="IPR017853">
    <property type="entry name" value="GH"/>
</dbReference>
<feature type="chain" id="PRO_5041740605" description="alpha-L-fucosidase" evidence="7">
    <location>
        <begin position="18"/>
        <end position="784"/>
    </location>
</feature>
<dbReference type="SMART" id="SM00812">
    <property type="entry name" value="Alpha_L_fucos"/>
    <property type="match status" value="1"/>
</dbReference>
<dbReference type="Pfam" id="PF01120">
    <property type="entry name" value="Alpha_L_fucos"/>
    <property type="match status" value="1"/>
</dbReference>
<reference evidence="9" key="1">
    <citation type="journal article" date="2012" name="PLoS Genet.">
        <title>Comparative analysis of the genomes of two field isolates of the rice blast fungus Magnaporthe oryzae.</title>
        <authorList>
            <person name="Xue M."/>
            <person name="Yang J."/>
            <person name="Li Z."/>
            <person name="Hu S."/>
            <person name="Yao N."/>
            <person name="Dean R.A."/>
            <person name="Zhao W."/>
            <person name="Shen M."/>
            <person name="Zhang H."/>
            <person name="Li C."/>
            <person name="Liu L."/>
            <person name="Cao L."/>
            <person name="Xu X."/>
            <person name="Xing Y."/>
            <person name="Hsiang T."/>
            <person name="Zhang Z."/>
            <person name="Xu J.R."/>
            <person name="Peng Y.L."/>
        </authorList>
    </citation>
    <scope>NUCLEOTIDE SEQUENCE</scope>
    <source>
        <strain evidence="9">Y34</strain>
    </source>
</reference>
<accession>A0AA97PPN6</accession>
<evidence type="ECO:0000256" key="1">
    <source>
        <dbReference type="ARBA" id="ARBA00004071"/>
    </source>
</evidence>
<evidence type="ECO:0000256" key="4">
    <source>
        <dbReference type="ARBA" id="ARBA00022729"/>
    </source>
</evidence>
<comment type="similarity">
    <text evidence="2">Belongs to the glycosyl hydrolase 29 family.</text>
</comment>
<dbReference type="Gene3D" id="3.20.20.80">
    <property type="entry name" value="Glycosidases"/>
    <property type="match status" value="1"/>
</dbReference>
<evidence type="ECO:0000256" key="2">
    <source>
        <dbReference type="ARBA" id="ARBA00007951"/>
    </source>
</evidence>
<proteinExistence type="inferred from homology"/>
<dbReference type="GO" id="GO:0006004">
    <property type="term" value="P:fucose metabolic process"/>
    <property type="evidence" value="ECO:0007669"/>
    <property type="project" value="InterPro"/>
</dbReference>
<evidence type="ECO:0000259" key="8">
    <source>
        <dbReference type="Pfam" id="PF01120"/>
    </source>
</evidence>
<sequence>MRSGFLIAALCTAGAVADTELSSPKIARRAYNFEPLEKYRQLCVDQCYDALLLQAPLSLPWLSKYWPPAWLLGMRAENARSSPGLPHMILLQIALPTVIPRPKPCNGRCYCIPALPRYEFGIHILPRAASNSRWLQVPPQQGPSQLLRSTGVTLGCLPALHCCCPFCSRQSSMRSYSSRLFFAWAVVPALVARANPIVLGRTEALVAAHVAPRSLAIQGPVLTSKWFEGSDYVQVVEMVLRNTDNVNAFIAADKLTITAVSDSVELVQPALVRRIMPGQEVVVQIGVKNKPTTPRGTSCSVTIQASWGESLSTSTTASGVCGFGDYAADRTSLSRHWTPDWYNNAKFGIFIHWGIYSVPAFGNTGSRQDYAEWYWKRQHEPDYRSQTYQYHLETYGPDVEYDDFIANFTADKFDPKEWLDLFAEAGARYFVPVTKHHDGFALFDTPPTTSLRNSVQLGPKRDFIRELFDAAKKYHPTMRRGTYFSLPEWYHPQYAQYGIEWGGGFPGGPPTNPYKNEVVPYTGYVPIDDFVVDLQLPQMNTIAYDDRYETELMWCDIGNANNSTLFASAWINWARDRGRQVTFNDRCGIPGDFATPEYFTHDGLVVPKWESSRGMDPFSYGYNRPTPDAAYLTGLDIVKSLVDIVSKNGNLLLDVGPRADGTIPEVMRRGLRDAGGWIRSHAEAVFDTRFWQHGPGRDPFRYTVTDDAFYIHVNARPAGGGAVLVVPDRVPFLDGDKVVVVGGALAGTEVPAALNADGTVGLSLSDEVVAADDYVWVFKIQYNL</sequence>
<keyword evidence="5" id="KW-0378">Hydrolase</keyword>
<evidence type="ECO:0000256" key="7">
    <source>
        <dbReference type="SAM" id="SignalP"/>
    </source>
</evidence>
<dbReference type="EC" id="3.2.1.51" evidence="3"/>
<gene>
    <name evidence="9" type="ORF">OOU_Y34scaffold00217g34</name>
</gene>
<feature type="domain" description="Glycoside hydrolase family 29 N-terminal" evidence="8">
    <location>
        <begin position="325"/>
        <end position="683"/>
    </location>
</feature>
<dbReference type="SUPFAM" id="SSF51445">
    <property type="entry name" value="(Trans)glycosidases"/>
    <property type="match status" value="1"/>
</dbReference>
<comment type="function">
    <text evidence="1">Alpha-L-fucosidase is responsible for hydrolyzing the alpha-1,6-linked fucose joined to the reducing-end N-acetylglucosamine of the carbohydrate moieties of glycoproteins.</text>
</comment>
<name>A0AA97PPN6_PYRO3</name>
<dbReference type="InterPro" id="IPR016286">
    <property type="entry name" value="FUC_metazoa-typ"/>
</dbReference>
<feature type="signal peptide" evidence="7">
    <location>
        <begin position="1"/>
        <end position="17"/>
    </location>
</feature>